<protein>
    <submittedName>
        <fullName evidence="1">Uncharacterized protein</fullName>
    </submittedName>
</protein>
<proteinExistence type="predicted"/>
<organism evidence="1 2">
    <name type="scientific">Carcinus maenas nudivirus</name>
    <dbReference type="NCBI Taxonomy" id="2880837"/>
    <lineage>
        <taxon>Viruses</taxon>
        <taxon>Viruses incertae sedis</taxon>
        <taxon>Naldaviricetes</taxon>
        <taxon>Lefavirales</taxon>
        <taxon>Nudiviridae</taxon>
        <taxon>Gammanudivirus</taxon>
        <taxon>Gammanudivirus cameanadis</taxon>
    </lineage>
</organism>
<reference evidence="1" key="1">
    <citation type="journal article" date="2021" name="Viruses">
        <title>Identification and Full Characterisation of Two Novel Crustacean Infecting Members of the Family Nudiviridae Provides Support for Two Subfamilies.</title>
        <authorList>
            <person name="Bateman K.S."/>
            <person name="Kerr R."/>
            <person name="Stentiford G.D."/>
            <person name="Bean T.P."/>
            <person name="Hooper C."/>
            <person name="Van Eynde B."/>
            <person name="Delbare D."/>
            <person name="Bojko J."/>
            <person name="Christiaens O."/>
            <person name="Taning C.N.T."/>
            <person name="Smagghe G."/>
            <person name="van Oers M.M."/>
            <person name="van Aerle R."/>
        </authorList>
    </citation>
    <scope>NUCLEOTIDE SEQUENCE</scope>
    <source>
        <strain evidence="1">AN2</strain>
    </source>
</reference>
<evidence type="ECO:0000313" key="1">
    <source>
        <dbReference type="EMBL" id="UBZ25602.1"/>
    </source>
</evidence>
<accession>A0AAE9BZ47</accession>
<dbReference type="EMBL" id="MZ311578">
    <property type="protein sequence ID" value="UBZ25602.1"/>
    <property type="molecule type" value="Genomic_DNA"/>
</dbReference>
<gene>
    <name evidence="1" type="ORF">CmNV_012</name>
</gene>
<dbReference type="Proteomes" id="UP000830962">
    <property type="component" value="Segment"/>
</dbReference>
<keyword evidence="2" id="KW-1185">Reference proteome</keyword>
<sequence>MDESGNISDYTIINLAGTKYYIGGFPTKVISVLSKETIKEIQLKSAEILNIEHKMSIYGNVKRISAPTDLIFIINDDLSKIIIMKPDDINTKQTIKAWGIIVCKKLYTYIYNIPQQIWESQNFEN</sequence>
<evidence type="ECO:0000313" key="2">
    <source>
        <dbReference type="Proteomes" id="UP000830962"/>
    </source>
</evidence>
<name>A0AAE9BZ47_9VIRU</name>